<proteinExistence type="predicted"/>
<name>A0A914HHX3_GLORO</name>
<organism evidence="1 2">
    <name type="scientific">Globodera rostochiensis</name>
    <name type="common">Golden nematode worm</name>
    <name type="synonym">Heterodera rostochiensis</name>
    <dbReference type="NCBI Taxonomy" id="31243"/>
    <lineage>
        <taxon>Eukaryota</taxon>
        <taxon>Metazoa</taxon>
        <taxon>Ecdysozoa</taxon>
        <taxon>Nematoda</taxon>
        <taxon>Chromadorea</taxon>
        <taxon>Rhabditida</taxon>
        <taxon>Tylenchina</taxon>
        <taxon>Tylenchomorpha</taxon>
        <taxon>Tylenchoidea</taxon>
        <taxon>Heteroderidae</taxon>
        <taxon>Heteroderinae</taxon>
        <taxon>Globodera</taxon>
    </lineage>
</organism>
<dbReference type="Proteomes" id="UP000887572">
    <property type="component" value="Unplaced"/>
</dbReference>
<sequence length="365" mass="42069">MPASVRKRMKCSSNDQIQQRPLASLRLSKNRKRRRSAKIGVCDDVWFDVFRFIGLVQLGLQIATLSARFDALMDKHFKVIKWSLGRLVIRHNEDGTGAQLAKPGHPQKEMEFAESPLPSGVVGFNSIRISYVDQNAMAFLHRIQRLFNTTDIAFRCDGFGKVRGLSLRNIWHLFSGNIAKLDVDIDQLTQFIRHLSPTVLCECANLRSIYSYNAFPDVSDDSGASPADHALSKWLHTPRANGRPKMFSFKSGVEVKHEHRKMEQFKKTFIDAVTPVSYIIRLLHRWSGAFEPFELHNSMTQERLTLRYVGVHAKWLLERSPIGRDEQKWSELANEPNDLDLWEEEESNMISVDFNVLWPSPWPFF</sequence>
<accession>A0A914HHX3</accession>
<dbReference type="AlphaFoldDB" id="A0A914HHX3"/>
<evidence type="ECO:0000313" key="1">
    <source>
        <dbReference type="Proteomes" id="UP000887572"/>
    </source>
</evidence>
<dbReference type="WBParaSite" id="Gr19_v10_g16790.t1">
    <property type="protein sequence ID" value="Gr19_v10_g16790.t1"/>
    <property type="gene ID" value="Gr19_v10_g16790"/>
</dbReference>
<keyword evidence="1" id="KW-1185">Reference proteome</keyword>
<protein>
    <submittedName>
        <fullName evidence="2">F-box protein</fullName>
    </submittedName>
</protein>
<reference evidence="2" key="1">
    <citation type="submission" date="2022-11" db="UniProtKB">
        <authorList>
            <consortium name="WormBaseParasite"/>
        </authorList>
    </citation>
    <scope>IDENTIFICATION</scope>
</reference>
<evidence type="ECO:0000313" key="2">
    <source>
        <dbReference type="WBParaSite" id="Gr19_v10_g16790.t1"/>
    </source>
</evidence>